<keyword evidence="2" id="KW-0472">Membrane</keyword>
<comment type="caution">
    <text evidence="4">The sequence shown here is derived from an EMBL/GenBank/DDBJ whole genome shotgun (WGS) entry which is preliminary data.</text>
</comment>
<dbReference type="RefSeq" id="WP_183956533.1">
    <property type="nucleotide sequence ID" value="NZ_JACIEB010000010.1"/>
</dbReference>
<dbReference type="Pfam" id="PF09851">
    <property type="entry name" value="SHOCT"/>
    <property type="match status" value="1"/>
</dbReference>
<dbReference type="GO" id="GO:0005886">
    <property type="term" value="C:plasma membrane"/>
    <property type="evidence" value="ECO:0007669"/>
    <property type="project" value="TreeGrafter"/>
</dbReference>
<dbReference type="Proteomes" id="UP000552757">
    <property type="component" value="Unassembled WGS sequence"/>
</dbReference>
<evidence type="ECO:0000256" key="2">
    <source>
        <dbReference type="SAM" id="Phobius"/>
    </source>
</evidence>
<proteinExistence type="predicted"/>
<evidence type="ECO:0000313" key="4">
    <source>
        <dbReference type="EMBL" id="MBB3983588.1"/>
    </source>
</evidence>
<evidence type="ECO:0000313" key="5">
    <source>
        <dbReference type="Proteomes" id="UP000552757"/>
    </source>
</evidence>
<dbReference type="AlphaFoldDB" id="A0A7W6DIC3"/>
<feature type="region of interest" description="Disordered" evidence="1">
    <location>
        <begin position="138"/>
        <end position="169"/>
    </location>
</feature>
<organism evidence="4 5">
    <name type="scientific">Sphingobium fontiphilum</name>
    <dbReference type="NCBI Taxonomy" id="944425"/>
    <lineage>
        <taxon>Bacteria</taxon>
        <taxon>Pseudomonadati</taxon>
        <taxon>Pseudomonadota</taxon>
        <taxon>Alphaproteobacteria</taxon>
        <taxon>Sphingomonadales</taxon>
        <taxon>Sphingomonadaceae</taxon>
        <taxon>Sphingobium</taxon>
    </lineage>
</organism>
<evidence type="ECO:0000259" key="3">
    <source>
        <dbReference type="Pfam" id="PF09851"/>
    </source>
</evidence>
<keyword evidence="2" id="KW-0812">Transmembrane</keyword>
<dbReference type="InterPro" id="IPR008523">
    <property type="entry name" value="DUF805"/>
</dbReference>
<dbReference type="InterPro" id="IPR018649">
    <property type="entry name" value="SHOCT"/>
</dbReference>
<feature type="transmembrane region" description="Helical" evidence="2">
    <location>
        <begin position="48"/>
        <end position="68"/>
    </location>
</feature>
<feature type="transmembrane region" description="Helical" evidence="2">
    <location>
        <begin position="75"/>
        <end position="94"/>
    </location>
</feature>
<accession>A0A7W6DIC3</accession>
<dbReference type="PANTHER" id="PTHR34980">
    <property type="entry name" value="INNER MEMBRANE PROTEIN-RELATED-RELATED"/>
    <property type="match status" value="1"/>
</dbReference>
<evidence type="ECO:0000256" key="1">
    <source>
        <dbReference type="SAM" id="MobiDB-lite"/>
    </source>
</evidence>
<keyword evidence="2" id="KW-1133">Transmembrane helix</keyword>
<reference evidence="4 5" key="1">
    <citation type="submission" date="2020-08" db="EMBL/GenBank/DDBJ databases">
        <title>Genomic Encyclopedia of Type Strains, Phase IV (KMG-IV): sequencing the most valuable type-strain genomes for metagenomic binning, comparative biology and taxonomic classification.</title>
        <authorList>
            <person name="Goeker M."/>
        </authorList>
    </citation>
    <scope>NUCLEOTIDE SEQUENCE [LARGE SCALE GENOMIC DNA]</scope>
    <source>
        <strain evidence="4 5">DSM 29348</strain>
    </source>
</reference>
<gene>
    <name evidence="4" type="ORF">GGR44_003284</name>
</gene>
<feature type="domain" description="SHOCT" evidence="3">
    <location>
        <begin position="172"/>
        <end position="198"/>
    </location>
</feature>
<name>A0A7W6DIC3_9SPHN</name>
<dbReference type="EMBL" id="JACIEB010000010">
    <property type="protein sequence ID" value="MBB3983588.1"/>
    <property type="molecule type" value="Genomic_DNA"/>
</dbReference>
<sequence length="199" mass="21651">MQGLIAFKRYYDFTGRSGRAEYWQFMAIFAVTLTLSAVLGGMSEANPLPMLTILALLGTTVPMYAVTVRRLHDRGITGWAVGIVWILNGVSYTLQDMLVTSGGNVLINFLSKAATGTLGLYALAMLYPLIMPGDEKANAYGPPPATTESDRARPAQAHTPEAQAQGDDRLSQIERLAKLRQDGILTDAEFEQQKAALLQ</sequence>
<dbReference type="Pfam" id="PF05656">
    <property type="entry name" value="DUF805"/>
    <property type="match status" value="1"/>
</dbReference>
<protein>
    <submittedName>
        <fullName evidence="4">Uncharacterized membrane protein YhaH (DUF805 family)</fullName>
    </submittedName>
</protein>
<keyword evidence="5" id="KW-1185">Reference proteome</keyword>
<feature type="transmembrane region" description="Helical" evidence="2">
    <location>
        <begin position="21"/>
        <end position="42"/>
    </location>
</feature>
<feature type="transmembrane region" description="Helical" evidence="2">
    <location>
        <begin position="106"/>
        <end position="130"/>
    </location>
</feature>
<dbReference type="PANTHER" id="PTHR34980:SF2">
    <property type="entry name" value="INNER MEMBRANE PROTEIN YHAH-RELATED"/>
    <property type="match status" value="1"/>
</dbReference>